<keyword evidence="1" id="KW-0732">Signal</keyword>
<reference evidence="2" key="1">
    <citation type="submission" date="2021-07" db="EMBL/GenBank/DDBJ databases">
        <title>Aureisphaera sp. CAU 1614 isolated from sea sediment.</title>
        <authorList>
            <person name="Kim W."/>
        </authorList>
    </citation>
    <scope>NUCLEOTIDE SEQUENCE</scope>
    <source>
        <strain evidence="2">CAU 1614</strain>
    </source>
</reference>
<evidence type="ECO:0000313" key="3">
    <source>
        <dbReference type="Proteomes" id="UP001138686"/>
    </source>
</evidence>
<dbReference type="EMBL" id="JAHWDP010000003">
    <property type="protein sequence ID" value="MBW2938259.1"/>
    <property type="molecule type" value="Genomic_DNA"/>
</dbReference>
<organism evidence="2 3">
    <name type="scientific">Halomarinibacterium sedimenti</name>
    <dbReference type="NCBI Taxonomy" id="2857106"/>
    <lineage>
        <taxon>Bacteria</taxon>
        <taxon>Pseudomonadati</taxon>
        <taxon>Bacteroidota</taxon>
        <taxon>Flavobacteriia</taxon>
        <taxon>Flavobacteriales</taxon>
        <taxon>Flavobacteriaceae</taxon>
        <taxon>Halomarinibacterium</taxon>
    </lineage>
</organism>
<evidence type="ECO:0000313" key="2">
    <source>
        <dbReference type="EMBL" id="MBW2938259.1"/>
    </source>
</evidence>
<sequence>MKNVLIAFTLLFSSFLVTAQKKSNDTKGTTITVTIPVPGHGGSLIAGLYNEETFMKAAPLQGQESDVNEGYASVTFTNVAPGTYAISLYHDKNGNKIMDFEPNGMPKEMYGVSNNPMSYGPPQWNEAKFEVGTEPIVMQIRL</sequence>
<evidence type="ECO:0000256" key="1">
    <source>
        <dbReference type="SAM" id="SignalP"/>
    </source>
</evidence>
<proteinExistence type="predicted"/>
<dbReference type="Proteomes" id="UP001138686">
    <property type="component" value="Unassembled WGS sequence"/>
</dbReference>
<dbReference type="AlphaFoldDB" id="A0A9X1FPD1"/>
<keyword evidence="3" id="KW-1185">Reference proteome</keyword>
<name>A0A9X1FPD1_9FLAO</name>
<accession>A0A9X1FPD1</accession>
<dbReference type="InterPro" id="IPR018673">
    <property type="entry name" value="DUF2141"/>
</dbReference>
<gene>
    <name evidence="2" type="ORF">KXJ69_09090</name>
</gene>
<protein>
    <submittedName>
        <fullName evidence="2">DUF2141 domain-containing protein</fullName>
    </submittedName>
</protein>
<feature type="chain" id="PRO_5040849707" evidence="1">
    <location>
        <begin position="20"/>
        <end position="142"/>
    </location>
</feature>
<feature type="signal peptide" evidence="1">
    <location>
        <begin position="1"/>
        <end position="19"/>
    </location>
</feature>
<dbReference type="Pfam" id="PF09912">
    <property type="entry name" value="DUF2141"/>
    <property type="match status" value="1"/>
</dbReference>
<comment type="caution">
    <text evidence="2">The sequence shown here is derived from an EMBL/GenBank/DDBJ whole genome shotgun (WGS) entry which is preliminary data.</text>
</comment>
<dbReference type="RefSeq" id="WP_219052774.1">
    <property type="nucleotide sequence ID" value="NZ_JAHWDP010000003.1"/>
</dbReference>